<organism evidence="1 2">
    <name type="scientific">Senna tora</name>
    <dbReference type="NCBI Taxonomy" id="362788"/>
    <lineage>
        <taxon>Eukaryota</taxon>
        <taxon>Viridiplantae</taxon>
        <taxon>Streptophyta</taxon>
        <taxon>Embryophyta</taxon>
        <taxon>Tracheophyta</taxon>
        <taxon>Spermatophyta</taxon>
        <taxon>Magnoliopsida</taxon>
        <taxon>eudicotyledons</taxon>
        <taxon>Gunneridae</taxon>
        <taxon>Pentapetalae</taxon>
        <taxon>rosids</taxon>
        <taxon>fabids</taxon>
        <taxon>Fabales</taxon>
        <taxon>Fabaceae</taxon>
        <taxon>Caesalpinioideae</taxon>
        <taxon>Cassia clade</taxon>
        <taxon>Senna</taxon>
    </lineage>
</organism>
<keyword evidence="2" id="KW-1185">Reference proteome</keyword>
<gene>
    <name evidence="1" type="ORF">G2W53_041200</name>
</gene>
<accession>A0A834SET4</accession>
<dbReference type="AlphaFoldDB" id="A0A834SET4"/>
<reference evidence="1" key="1">
    <citation type="submission" date="2020-09" db="EMBL/GenBank/DDBJ databases">
        <title>Genome-Enabled Discovery of Anthraquinone Biosynthesis in Senna tora.</title>
        <authorList>
            <person name="Kang S.-H."/>
            <person name="Pandey R.P."/>
            <person name="Lee C.-M."/>
            <person name="Sim J.-S."/>
            <person name="Jeong J.-T."/>
            <person name="Choi B.-S."/>
            <person name="Jung M."/>
            <person name="Ginzburg D."/>
            <person name="Zhao K."/>
            <person name="Won S.Y."/>
            <person name="Oh T.-J."/>
            <person name="Yu Y."/>
            <person name="Kim N.-H."/>
            <person name="Lee O.R."/>
            <person name="Lee T.-H."/>
            <person name="Bashyal P."/>
            <person name="Kim T.-S."/>
            <person name="Lee W.-H."/>
            <person name="Kawkins C."/>
            <person name="Kim C.-K."/>
            <person name="Kim J.S."/>
            <person name="Ahn B.O."/>
            <person name="Rhee S.Y."/>
            <person name="Sohng J.K."/>
        </authorList>
    </citation>
    <scope>NUCLEOTIDE SEQUENCE</scope>
    <source>
        <tissue evidence="1">Leaf</tissue>
    </source>
</reference>
<dbReference type="EMBL" id="JAAIUW010000013">
    <property type="protein sequence ID" value="KAF7802089.1"/>
    <property type="molecule type" value="Genomic_DNA"/>
</dbReference>
<proteinExistence type="predicted"/>
<dbReference type="Proteomes" id="UP000634136">
    <property type="component" value="Unassembled WGS sequence"/>
</dbReference>
<sequence length="113" mass="12906">MRVQEQEALGFSIHDDELQEHQLKYHPIDLGEVFKYPYAETCDVDFVGCAKVIEASPWKTGAPPWCYKPSPSYSLEKDWIFLQGLQDNIINQSANTWHFCNATPTPFTTINPG</sequence>
<comment type="caution">
    <text evidence="1">The sequence shown here is derived from an EMBL/GenBank/DDBJ whole genome shotgun (WGS) entry which is preliminary data.</text>
</comment>
<evidence type="ECO:0000313" key="2">
    <source>
        <dbReference type="Proteomes" id="UP000634136"/>
    </source>
</evidence>
<name>A0A834SET4_9FABA</name>
<protein>
    <submittedName>
        <fullName evidence="1">Uncharacterized protein</fullName>
    </submittedName>
</protein>
<evidence type="ECO:0000313" key="1">
    <source>
        <dbReference type="EMBL" id="KAF7802089.1"/>
    </source>
</evidence>